<dbReference type="PRINTS" id="PR00704">
    <property type="entry name" value="CALPAIN"/>
</dbReference>
<dbReference type="PROSITE" id="PS50203">
    <property type="entry name" value="CALPAIN_CAT"/>
    <property type="match status" value="1"/>
</dbReference>
<evidence type="ECO:0000256" key="7">
    <source>
        <dbReference type="SAM" id="MobiDB-lite"/>
    </source>
</evidence>
<feature type="domain" description="Calpain catalytic" evidence="8">
    <location>
        <begin position="249"/>
        <end position="512"/>
    </location>
</feature>
<reference evidence="10" key="1">
    <citation type="submission" date="2021-01" db="EMBL/GenBank/DDBJ databases">
        <authorList>
            <person name="Corre E."/>
            <person name="Pelletier E."/>
            <person name="Niang G."/>
            <person name="Scheremetjew M."/>
            <person name="Finn R."/>
            <person name="Kale V."/>
            <person name="Holt S."/>
            <person name="Cochrane G."/>
            <person name="Meng A."/>
            <person name="Brown T."/>
            <person name="Cohen L."/>
        </authorList>
    </citation>
    <scope>NUCLEOTIDE SEQUENCE</scope>
    <source>
        <strain evidence="10">CCMP1510</strain>
    </source>
</reference>
<dbReference type="SUPFAM" id="SSF54001">
    <property type="entry name" value="Cysteine proteinases"/>
    <property type="match status" value="1"/>
</dbReference>
<evidence type="ECO:0008006" key="11">
    <source>
        <dbReference type="Google" id="ProtNLM"/>
    </source>
</evidence>
<evidence type="ECO:0000313" key="10">
    <source>
        <dbReference type="EMBL" id="CAE0365912.1"/>
    </source>
</evidence>
<dbReference type="Gene3D" id="1.10.238.10">
    <property type="entry name" value="EF-hand"/>
    <property type="match status" value="1"/>
</dbReference>
<evidence type="ECO:0000259" key="9">
    <source>
        <dbReference type="PROSITE" id="PS50222"/>
    </source>
</evidence>
<dbReference type="Pfam" id="PF00648">
    <property type="entry name" value="Peptidase_C2"/>
    <property type="match status" value="1"/>
</dbReference>
<dbReference type="InterPro" id="IPR022684">
    <property type="entry name" value="Calpain_cysteine_protease"/>
</dbReference>
<proteinExistence type="inferred from homology"/>
<evidence type="ECO:0000259" key="8">
    <source>
        <dbReference type="PROSITE" id="PS50203"/>
    </source>
</evidence>
<dbReference type="CDD" id="cd00051">
    <property type="entry name" value="EFh"/>
    <property type="match status" value="1"/>
</dbReference>
<sequence>MIPESRRRGLRSKQTDLLEEEKLEAVLERARIEGACDLDKLELAALARYFWAYDENESGCLEASELAKLLHDMRGAYSEAEVQSILLRIDTSKNGFVEFSEFVRWWTGLTDDTNEENRESCFMRLLKKKNKCIHRKDEIADRIFLYIEQCEYKNEKAWRFSIECTNPIEALEFRLDLSESSGIRIEHRFDSTHSLNSCQAGCVARPFEITPVADLKANSTNFHMHYALSWRELENSPYIQSCISDVSKPNETILIVKEGEQSALTSWFPNILWRRPPDEATLFNGVEPEPSDVREGLLRSEWLAAAMAALAERPSLLKKCFQSMDGNFEIQLYLDGIQRCISIDDYLPCSQWSNRCVFGACASPRKIWVQILEKAIAKLFGSYTSLEFGHAVEGFALCTGLPCEAVRLADARVNANELWRKLQQWILQDHAIVSVATVGGDLSRIGETSDGRGYAVLDVSASSSNERLILLRDAWGYGFVPEALQEESTTSFWLTWEALLSRFEVLSACYPHVSESRAICRVILDINNGGCAGLELEISTKTELYLSVHQPQQRGTNAMCDLIDLGLLVMREDNVIGGVFPCLEACVSTDRLCHLTPGRYKLIAWTTALSQISATHNTKKISLSAAKRAATEIEARYRDLNTGHIDPETLAVALPDYCSSEPLAQWLIDHPEALINLGYDNEGCLCSQRSVVIVAHVSAGDVQLFNNTQWKASSDLETTIATAAKALGKPSPHPDHNFCIYTATNGGNGVSFAVENLAFNNFLHFTMDCSKANNALSHRGCLVASDSIAPGEVKLIHHLVPAGPGTWSWSYECEWTHTVDESDDENSPEAIMIGGQSSKEIDFAMLQSPAEESYQPGEISDDQNIVDLDDNSFDEDESLPQILDEIISFDGEEEEEVLDDSFDDDDNDASNSPEVSEEETIDNGDVLEIHNVVEEVEEYDTFSFDDYDIPEVPQP</sequence>
<dbReference type="Pfam" id="PF13499">
    <property type="entry name" value="EF-hand_7"/>
    <property type="match status" value="1"/>
</dbReference>
<feature type="region of interest" description="Disordered" evidence="7">
    <location>
        <begin position="849"/>
        <end position="877"/>
    </location>
</feature>
<keyword evidence="4" id="KW-0788">Thiol protease</keyword>
<dbReference type="InterPro" id="IPR002048">
    <property type="entry name" value="EF_hand_dom"/>
</dbReference>
<protein>
    <recommendedName>
        <fullName evidence="11">Calmodulin</fullName>
    </recommendedName>
</protein>
<organism evidence="10">
    <name type="scientific">Aureoumbra lagunensis</name>
    <dbReference type="NCBI Taxonomy" id="44058"/>
    <lineage>
        <taxon>Eukaryota</taxon>
        <taxon>Sar</taxon>
        <taxon>Stramenopiles</taxon>
        <taxon>Ochrophyta</taxon>
        <taxon>Pelagophyceae</taxon>
        <taxon>Pelagomonadales</taxon>
        <taxon>Aureoumbra</taxon>
    </lineage>
</organism>
<comment type="similarity">
    <text evidence="1">Belongs to the peptidase C2 family.</text>
</comment>
<dbReference type="EMBL" id="HBIJ01009463">
    <property type="protein sequence ID" value="CAE0365912.1"/>
    <property type="molecule type" value="Transcribed_RNA"/>
</dbReference>
<evidence type="ECO:0000256" key="4">
    <source>
        <dbReference type="ARBA" id="ARBA00022807"/>
    </source>
</evidence>
<evidence type="ECO:0000256" key="5">
    <source>
        <dbReference type="ARBA" id="ARBA00022837"/>
    </source>
</evidence>
<dbReference type="SMART" id="SM00230">
    <property type="entry name" value="CysPc"/>
    <property type="match status" value="1"/>
</dbReference>
<evidence type="ECO:0000256" key="6">
    <source>
        <dbReference type="PROSITE-ProRule" id="PRU00239"/>
    </source>
</evidence>
<accession>A0A7S3NKC3</accession>
<keyword evidence="2" id="KW-0645">Protease</keyword>
<dbReference type="PROSITE" id="PS00018">
    <property type="entry name" value="EF_HAND_1"/>
    <property type="match status" value="2"/>
</dbReference>
<dbReference type="InterPro" id="IPR038765">
    <property type="entry name" value="Papain-like_cys_pep_sf"/>
</dbReference>
<dbReference type="PROSITE" id="PS50222">
    <property type="entry name" value="EF_HAND_2"/>
    <property type="match status" value="1"/>
</dbReference>
<dbReference type="GO" id="GO:0004198">
    <property type="term" value="F:calcium-dependent cysteine-type endopeptidase activity"/>
    <property type="evidence" value="ECO:0007669"/>
    <property type="project" value="InterPro"/>
</dbReference>
<dbReference type="GO" id="GO:0005509">
    <property type="term" value="F:calcium ion binding"/>
    <property type="evidence" value="ECO:0007669"/>
    <property type="project" value="InterPro"/>
</dbReference>
<dbReference type="InterPro" id="IPR011992">
    <property type="entry name" value="EF-hand-dom_pair"/>
</dbReference>
<feature type="region of interest" description="Disordered" evidence="7">
    <location>
        <begin position="893"/>
        <end position="926"/>
    </location>
</feature>
<name>A0A7S3NKC3_9STRA</name>
<evidence type="ECO:0000256" key="3">
    <source>
        <dbReference type="ARBA" id="ARBA00022801"/>
    </source>
</evidence>
<dbReference type="PANTHER" id="PTHR10183:SF379">
    <property type="entry name" value="CALPAIN-5"/>
    <property type="match status" value="1"/>
</dbReference>
<dbReference type="SUPFAM" id="SSF47473">
    <property type="entry name" value="EF-hand"/>
    <property type="match status" value="1"/>
</dbReference>
<dbReference type="PANTHER" id="PTHR10183">
    <property type="entry name" value="CALPAIN"/>
    <property type="match status" value="1"/>
</dbReference>
<feature type="compositionally biased region" description="Acidic residues" evidence="7">
    <location>
        <begin position="867"/>
        <end position="877"/>
    </location>
</feature>
<feature type="compositionally biased region" description="Acidic residues" evidence="7">
    <location>
        <begin position="893"/>
        <end position="908"/>
    </location>
</feature>
<keyword evidence="3" id="KW-0378">Hydrolase</keyword>
<dbReference type="InterPro" id="IPR001300">
    <property type="entry name" value="Peptidase_C2_calpain_cat"/>
</dbReference>
<feature type="domain" description="EF-hand" evidence="9">
    <location>
        <begin position="77"/>
        <end position="112"/>
    </location>
</feature>
<dbReference type="InterPro" id="IPR018247">
    <property type="entry name" value="EF_Hand_1_Ca_BS"/>
</dbReference>
<dbReference type="GO" id="GO:0006508">
    <property type="term" value="P:proteolysis"/>
    <property type="evidence" value="ECO:0007669"/>
    <property type="project" value="UniProtKB-KW"/>
</dbReference>
<dbReference type="AlphaFoldDB" id="A0A7S3NKC3"/>
<gene>
    <name evidence="10" type="ORF">ALAG00032_LOCUS6656</name>
</gene>
<evidence type="ECO:0000256" key="2">
    <source>
        <dbReference type="ARBA" id="ARBA00022670"/>
    </source>
</evidence>
<comment type="caution">
    <text evidence="6">Lacks conserved residue(s) required for the propagation of feature annotation.</text>
</comment>
<keyword evidence="5" id="KW-0106">Calcium</keyword>
<evidence type="ECO:0000256" key="1">
    <source>
        <dbReference type="ARBA" id="ARBA00007623"/>
    </source>
</evidence>